<organism evidence="9 10">
    <name type="scientific">Alosa alosa</name>
    <name type="common">allis shad</name>
    <dbReference type="NCBI Taxonomy" id="278164"/>
    <lineage>
        <taxon>Eukaryota</taxon>
        <taxon>Metazoa</taxon>
        <taxon>Chordata</taxon>
        <taxon>Craniata</taxon>
        <taxon>Vertebrata</taxon>
        <taxon>Euteleostomi</taxon>
        <taxon>Actinopterygii</taxon>
        <taxon>Neopterygii</taxon>
        <taxon>Teleostei</taxon>
        <taxon>Clupei</taxon>
        <taxon>Clupeiformes</taxon>
        <taxon>Clupeoidei</taxon>
        <taxon>Clupeidae</taxon>
        <taxon>Alosa</taxon>
    </lineage>
</organism>
<dbReference type="PRINTS" id="PR01407">
    <property type="entry name" value="BUTYPHLNCDUF"/>
</dbReference>
<sequence length="951" mass="106653">MMGIAGIGKTVSVKKFILDWAEGEANEDVDLMFMLSFQELNLLKTECSLHELLCVFNSELKQLDGHTSVYDEKKVVIIFDGLDESRLNLDFNNKIMASVTKASSVDVLITNIIRGTLLSTALVWITSRPAAASQIPSSLIDQFTEVRGFTDAQKKQYFLNHINNEMHANDIFSHIEASRTLHIMCHIPVFCYILATVLQKMLNENASKKEMPQTVTEMYIFFLIIQMQSKNKKYNGKDEENKKRLLDSERDAILKLAELAYRHLKNNSILFIPEDMAECNIDVNDASYSGMITGIFKEDSSRLFEEKIYCFVHLTIQEFFAALHVFASFLNKNEEVIKEFLGKKAMSCSVDELLKSAVNKALESKNGHLDLFVRFLHGISLESNQRLLLGLLKPTHSNPESVDKTIKNLKVMQRPNISPERCINLFHCLLEMKDSSVQNEIQAFLKKDSGSVKQLTLAHCSALANVLLMSKTVLDKFDLKSYPTSTEGRRRLIPAVKSCKKARLSDCQLTEKSCEIVASALQSTNSPLTELYLSQNDLQKSEEKLVFALQSPNCKLETLRLVGCGLSEKFGDILAFALLSANSHLKELDLSKNTLGSCGGKQFSEPLNMPSKLKTLRLADCGLTENGGDILAFALQSKKSPLKELDLSNNTLGNCEGKLLSEALNPRCTLKKLKLAGCKLTEKSSEVVATALRYMVFLTELDLSHNDLNIIGIYLLKVALSNLRCKLQILRLAGCKLTEESCKVDSTCKLQKLRYGAEELRKFACELALDPNTANQSLLLSESNKKVTHVTEKCPYPDHPKRFDEWHQVLCQDGLSECYYWETEWSGTGADIGVAYESIERKGTRDVCGFRRNDKSWCLSCSGKSYSAWHNNEETALGAPDSGSNRVGLYLDWPAGTLSFYSVSSDTSSPTFLSHLHTFHLTFNEPLYPGFRVKADSSVYLCEMTQPPNPN</sequence>
<dbReference type="InterPro" id="IPR006574">
    <property type="entry name" value="PRY"/>
</dbReference>
<dbReference type="InterPro" id="IPR013320">
    <property type="entry name" value="ConA-like_dom_sf"/>
</dbReference>
<comment type="caution">
    <text evidence="9">The sequence shown here is derived from an EMBL/GenBank/DDBJ whole genome shotgun (WGS) entry which is preliminary data.</text>
</comment>
<dbReference type="SUPFAM" id="SSF52047">
    <property type="entry name" value="RNI-like"/>
    <property type="match status" value="1"/>
</dbReference>
<reference evidence="9" key="1">
    <citation type="submission" date="2020-10" db="EMBL/GenBank/DDBJ databases">
        <title>Chromosome-scale genome assembly of the Allis shad, Alosa alosa.</title>
        <authorList>
            <person name="Margot Z."/>
            <person name="Christophe K."/>
            <person name="Cabau C."/>
            <person name="Louis A."/>
            <person name="Berthelot C."/>
            <person name="Parey E."/>
            <person name="Roest Crollius H."/>
            <person name="Montfort J."/>
            <person name="Robinson-Rechavi M."/>
            <person name="Bucao C."/>
            <person name="Bouchez O."/>
            <person name="Gislard M."/>
            <person name="Lluch J."/>
            <person name="Milhes M."/>
            <person name="Lampietro C."/>
            <person name="Lopez Roques C."/>
            <person name="Donnadieu C."/>
            <person name="Braasch I."/>
            <person name="Desvignes T."/>
            <person name="Postlethwait J."/>
            <person name="Bobe J."/>
            <person name="Guiguen Y."/>
        </authorList>
    </citation>
    <scope>NUCLEOTIDE SEQUENCE</scope>
    <source>
        <strain evidence="9">M-15738</strain>
        <tissue evidence="9">Blood</tissue>
    </source>
</reference>
<dbReference type="Gene3D" id="3.80.10.10">
    <property type="entry name" value="Ribonuclease Inhibitor"/>
    <property type="match status" value="2"/>
</dbReference>
<dbReference type="PROSITE" id="PS50188">
    <property type="entry name" value="B302_SPRY"/>
    <property type="match status" value="1"/>
</dbReference>
<feature type="domain" description="B30.2/SPRY" evidence="7">
    <location>
        <begin position="746"/>
        <end position="949"/>
    </location>
</feature>
<keyword evidence="4" id="KW-0677">Repeat</keyword>
<dbReference type="InterPro" id="IPR007111">
    <property type="entry name" value="NACHT_NTPase"/>
</dbReference>
<dbReference type="InterPro" id="IPR027417">
    <property type="entry name" value="P-loop_NTPase"/>
</dbReference>
<dbReference type="PROSITE" id="PS50837">
    <property type="entry name" value="NACHT"/>
    <property type="match status" value="1"/>
</dbReference>
<dbReference type="SMART" id="SM00449">
    <property type="entry name" value="SPRY"/>
    <property type="match status" value="1"/>
</dbReference>
<dbReference type="SMART" id="SM00589">
    <property type="entry name" value="PRY"/>
    <property type="match status" value="1"/>
</dbReference>
<evidence type="ECO:0000256" key="3">
    <source>
        <dbReference type="ARBA" id="ARBA00022614"/>
    </source>
</evidence>
<dbReference type="InterPro" id="IPR043136">
    <property type="entry name" value="B30.2/SPRY_sf"/>
</dbReference>
<dbReference type="Pfam" id="PF05729">
    <property type="entry name" value="NACHT"/>
    <property type="match status" value="1"/>
</dbReference>
<protein>
    <submittedName>
        <fullName evidence="9">Uncharacterized protein</fullName>
    </submittedName>
</protein>
<dbReference type="Pfam" id="PF00622">
    <property type="entry name" value="SPRY"/>
    <property type="match status" value="1"/>
</dbReference>
<feature type="domain" description="NACHT" evidence="8">
    <location>
        <begin position="1"/>
        <end position="131"/>
    </location>
</feature>
<dbReference type="InterPro" id="IPR041267">
    <property type="entry name" value="NLRP_HD2"/>
</dbReference>
<dbReference type="Gene3D" id="2.60.120.920">
    <property type="match status" value="1"/>
</dbReference>
<comment type="subcellular location">
    <subcellularLocation>
        <location evidence="1">Cytoplasm</location>
    </subcellularLocation>
</comment>
<dbReference type="InterPro" id="IPR001611">
    <property type="entry name" value="Leu-rich_rpt"/>
</dbReference>
<dbReference type="Pfam" id="PF13516">
    <property type="entry name" value="LRR_6"/>
    <property type="match status" value="2"/>
</dbReference>
<keyword evidence="5" id="KW-0547">Nucleotide-binding</keyword>
<dbReference type="Pfam" id="PF17776">
    <property type="entry name" value="NLRC4_HD2"/>
    <property type="match status" value="1"/>
</dbReference>
<dbReference type="EMBL" id="JADWDJ010000004">
    <property type="protein sequence ID" value="KAG5282267.1"/>
    <property type="molecule type" value="Genomic_DNA"/>
</dbReference>
<dbReference type="Gene3D" id="3.40.50.300">
    <property type="entry name" value="P-loop containing nucleotide triphosphate hydrolases"/>
    <property type="match status" value="1"/>
</dbReference>
<dbReference type="Pfam" id="PF17779">
    <property type="entry name" value="WHD_NOD2"/>
    <property type="match status" value="1"/>
</dbReference>
<dbReference type="InterPro" id="IPR032675">
    <property type="entry name" value="LRR_dom_sf"/>
</dbReference>
<evidence type="ECO:0000256" key="6">
    <source>
        <dbReference type="ARBA" id="ARBA00022840"/>
    </source>
</evidence>
<evidence type="ECO:0000313" key="9">
    <source>
        <dbReference type="EMBL" id="KAG5282267.1"/>
    </source>
</evidence>
<dbReference type="InterPro" id="IPR051261">
    <property type="entry name" value="NLR"/>
</dbReference>
<evidence type="ECO:0000256" key="5">
    <source>
        <dbReference type="ARBA" id="ARBA00022741"/>
    </source>
</evidence>
<dbReference type="AlphaFoldDB" id="A0AAV6H8D2"/>
<keyword evidence="2" id="KW-0963">Cytoplasm</keyword>
<dbReference type="CDD" id="cd16040">
    <property type="entry name" value="SPRY_PRY_SNTX"/>
    <property type="match status" value="1"/>
</dbReference>
<dbReference type="Pfam" id="PF13765">
    <property type="entry name" value="PRY"/>
    <property type="match status" value="1"/>
</dbReference>
<evidence type="ECO:0000313" key="10">
    <source>
        <dbReference type="Proteomes" id="UP000823561"/>
    </source>
</evidence>
<accession>A0AAV6H8D2</accession>
<dbReference type="InterPro" id="IPR003877">
    <property type="entry name" value="SPRY_dom"/>
</dbReference>
<dbReference type="SUPFAM" id="SSF49899">
    <property type="entry name" value="Concanavalin A-like lectins/glucanases"/>
    <property type="match status" value="1"/>
</dbReference>
<evidence type="ECO:0000259" key="8">
    <source>
        <dbReference type="PROSITE" id="PS50837"/>
    </source>
</evidence>
<evidence type="ECO:0000256" key="4">
    <source>
        <dbReference type="ARBA" id="ARBA00022737"/>
    </source>
</evidence>
<dbReference type="GO" id="GO:0005737">
    <property type="term" value="C:cytoplasm"/>
    <property type="evidence" value="ECO:0007669"/>
    <property type="project" value="UniProtKB-SubCell"/>
</dbReference>
<dbReference type="InterPro" id="IPR041075">
    <property type="entry name" value="NOD1/2_WH"/>
</dbReference>
<dbReference type="Proteomes" id="UP000823561">
    <property type="component" value="Chromosome 4"/>
</dbReference>
<keyword evidence="6" id="KW-0067">ATP-binding</keyword>
<dbReference type="PANTHER" id="PTHR24106">
    <property type="entry name" value="NACHT, LRR AND CARD DOMAINS-CONTAINING"/>
    <property type="match status" value="1"/>
</dbReference>
<name>A0AAV6H8D2_9TELE</name>
<evidence type="ECO:0000256" key="2">
    <source>
        <dbReference type="ARBA" id="ARBA00022490"/>
    </source>
</evidence>
<evidence type="ECO:0000256" key="1">
    <source>
        <dbReference type="ARBA" id="ARBA00004496"/>
    </source>
</evidence>
<evidence type="ECO:0000259" key="7">
    <source>
        <dbReference type="PROSITE" id="PS50188"/>
    </source>
</evidence>
<proteinExistence type="predicted"/>
<dbReference type="InterPro" id="IPR001870">
    <property type="entry name" value="B30.2/SPRY"/>
</dbReference>
<dbReference type="SMART" id="SM00368">
    <property type="entry name" value="LRR_RI"/>
    <property type="match status" value="9"/>
</dbReference>
<keyword evidence="3" id="KW-0433">Leucine-rich repeat</keyword>
<gene>
    <name evidence="9" type="ORF">AALO_G00054120</name>
</gene>
<dbReference type="GO" id="GO:0005524">
    <property type="term" value="F:ATP binding"/>
    <property type="evidence" value="ECO:0007669"/>
    <property type="project" value="UniProtKB-KW"/>
</dbReference>
<keyword evidence="10" id="KW-1185">Reference proteome</keyword>
<dbReference type="InterPro" id="IPR003879">
    <property type="entry name" value="Butyrophylin_SPRY"/>
</dbReference>